<name>A0A8X8ZDX0_SALSN</name>
<accession>A0A8X8ZDX0</accession>
<evidence type="ECO:0000313" key="6">
    <source>
        <dbReference type="Proteomes" id="UP000298416"/>
    </source>
</evidence>
<evidence type="ECO:0000256" key="4">
    <source>
        <dbReference type="SAM" id="MobiDB-lite"/>
    </source>
</evidence>
<keyword evidence="2" id="KW-0863">Zinc-finger</keyword>
<evidence type="ECO:0000256" key="3">
    <source>
        <dbReference type="ARBA" id="ARBA00022833"/>
    </source>
</evidence>
<dbReference type="PANTHER" id="PTHR36486:SF2">
    <property type="entry name" value="OS01G0977800 PROTEIN"/>
    <property type="match status" value="1"/>
</dbReference>
<gene>
    <name evidence="5" type="ORF">SASPL_138205</name>
</gene>
<feature type="compositionally biased region" description="Low complexity" evidence="4">
    <location>
        <begin position="263"/>
        <end position="274"/>
    </location>
</feature>
<feature type="region of interest" description="Disordered" evidence="4">
    <location>
        <begin position="245"/>
        <end position="274"/>
    </location>
</feature>
<dbReference type="SUPFAM" id="SSF57903">
    <property type="entry name" value="FYVE/PHD zinc finger"/>
    <property type="match status" value="1"/>
</dbReference>
<evidence type="ECO:0000313" key="5">
    <source>
        <dbReference type="EMBL" id="KAG6401351.1"/>
    </source>
</evidence>
<keyword evidence="6" id="KW-1185">Reference proteome</keyword>
<dbReference type="EMBL" id="PNBA02000014">
    <property type="protein sequence ID" value="KAG6401351.1"/>
    <property type="molecule type" value="Genomic_DNA"/>
</dbReference>
<dbReference type="GO" id="GO:0008270">
    <property type="term" value="F:zinc ion binding"/>
    <property type="evidence" value="ECO:0007669"/>
    <property type="project" value="UniProtKB-KW"/>
</dbReference>
<proteinExistence type="predicted"/>
<comment type="caution">
    <text evidence="5">The sequence shown here is derived from an EMBL/GenBank/DDBJ whole genome shotgun (WGS) entry which is preliminary data.</text>
</comment>
<dbReference type="InterPro" id="IPR053057">
    <property type="entry name" value="XLG_GTP-binding"/>
</dbReference>
<sequence length="274" mass="30374">MGDKKTLTMARKELEDMYVGVADDSVNLSFQELAQVMHNKISPSTTMSPISEAAPPKNSSSALSKLPSLDFSRALQHASLNNHHHHQGDSHRPHGHHHGVGIRSPAPMDHRSFTSYDDMSHASDMSSVSPYGGVGGRRRRRPGIPHSNICAVCSTYTYIFRHRCLVCGRVYCRQCVAIGMGDMKEGRKCIDCLGRRFSQRYINKAGNVGCCLGYPSTVKQQELEWAEKGPRTRGDATHRHRTTVAPTMTPSSHHHTPNPPSSPYSNTSHHFLPL</sequence>
<evidence type="ECO:0000256" key="1">
    <source>
        <dbReference type="ARBA" id="ARBA00022723"/>
    </source>
</evidence>
<organism evidence="5">
    <name type="scientific">Salvia splendens</name>
    <name type="common">Scarlet sage</name>
    <dbReference type="NCBI Taxonomy" id="180675"/>
    <lineage>
        <taxon>Eukaryota</taxon>
        <taxon>Viridiplantae</taxon>
        <taxon>Streptophyta</taxon>
        <taxon>Embryophyta</taxon>
        <taxon>Tracheophyta</taxon>
        <taxon>Spermatophyta</taxon>
        <taxon>Magnoliopsida</taxon>
        <taxon>eudicotyledons</taxon>
        <taxon>Gunneridae</taxon>
        <taxon>Pentapetalae</taxon>
        <taxon>asterids</taxon>
        <taxon>lamiids</taxon>
        <taxon>Lamiales</taxon>
        <taxon>Lamiaceae</taxon>
        <taxon>Nepetoideae</taxon>
        <taxon>Mentheae</taxon>
        <taxon>Salviinae</taxon>
        <taxon>Salvia</taxon>
        <taxon>Salvia subgen. Calosphace</taxon>
        <taxon>core Calosphace</taxon>
    </lineage>
</organism>
<dbReference type="InterPro" id="IPR011011">
    <property type="entry name" value="Znf_FYVE_PHD"/>
</dbReference>
<feature type="compositionally biased region" description="Polar residues" evidence="4">
    <location>
        <begin position="113"/>
        <end position="129"/>
    </location>
</feature>
<dbReference type="AlphaFoldDB" id="A0A8X8ZDX0"/>
<keyword evidence="3" id="KW-0862">Zinc</keyword>
<reference evidence="5" key="1">
    <citation type="submission" date="2018-01" db="EMBL/GenBank/DDBJ databases">
        <authorList>
            <person name="Mao J.F."/>
        </authorList>
    </citation>
    <scope>NUCLEOTIDE SEQUENCE</scope>
    <source>
        <strain evidence="5">Huo1</strain>
        <tissue evidence="5">Leaf</tissue>
    </source>
</reference>
<dbReference type="Proteomes" id="UP000298416">
    <property type="component" value="Unassembled WGS sequence"/>
</dbReference>
<evidence type="ECO:0000256" key="2">
    <source>
        <dbReference type="ARBA" id="ARBA00022771"/>
    </source>
</evidence>
<keyword evidence="1" id="KW-0479">Metal-binding</keyword>
<feature type="region of interest" description="Disordered" evidence="4">
    <location>
        <begin position="81"/>
        <end position="140"/>
    </location>
</feature>
<protein>
    <submittedName>
        <fullName evidence="5">Uncharacterized protein</fullName>
    </submittedName>
</protein>
<dbReference type="PANTHER" id="PTHR36486">
    <property type="entry name" value="OS01G0977800 PROTEIN"/>
    <property type="match status" value="1"/>
</dbReference>
<reference evidence="5" key="2">
    <citation type="submission" date="2020-08" db="EMBL/GenBank/DDBJ databases">
        <title>Plant Genome Project.</title>
        <authorList>
            <person name="Zhang R.-G."/>
        </authorList>
    </citation>
    <scope>NUCLEOTIDE SEQUENCE</scope>
    <source>
        <strain evidence="5">Huo1</strain>
        <tissue evidence="5">Leaf</tissue>
    </source>
</reference>